<keyword evidence="3" id="KW-1185">Reference proteome</keyword>
<protein>
    <recommendedName>
        <fullName evidence="4">Transmembrane protein</fullName>
    </recommendedName>
</protein>
<evidence type="ECO:0000256" key="1">
    <source>
        <dbReference type="SAM" id="Phobius"/>
    </source>
</evidence>
<comment type="caution">
    <text evidence="2">The sequence shown here is derived from an EMBL/GenBank/DDBJ whole genome shotgun (WGS) entry which is preliminary data.</text>
</comment>
<evidence type="ECO:0000313" key="2">
    <source>
        <dbReference type="EMBL" id="KAF7635890.1"/>
    </source>
</evidence>
<sequence length="308" mass="36282">MNYPVNSVTNSSSQQYFDIKPIKGLRAPNPIKPQSTNINSFSNSFTNFISHNSPNSLSNPTGNNKRKKEENNIFPSISLHQQLRADSLTFSSFSGQQNILQQNKIPKQQIPLKKYFVQEIIQQQQQQQFTLKNFLNSLKQTLFMACCFCCCPIFRCVLWFCFFELICTIYWWYCSLNNLLRIYTNIELKDIIFILFISGWLITLLVSTISICLAKYKNDSQWILPRLIQQTGLLIIGFLFVFILVIYFIGAYKIINNILINIYEYIYSENILFEEKQGIHEDLRLYFLISIPLTFFLYLLYFYIIMCN</sequence>
<dbReference type="OrthoDB" id="5904346at2759"/>
<gene>
    <name evidence="2" type="ORF">Mgra_00004607</name>
</gene>
<feature type="transmembrane region" description="Helical" evidence="1">
    <location>
        <begin position="285"/>
        <end position="305"/>
    </location>
</feature>
<feature type="transmembrane region" description="Helical" evidence="1">
    <location>
        <begin position="233"/>
        <end position="255"/>
    </location>
</feature>
<dbReference type="Proteomes" id="UP000605970">
    <property type="component" value="Unassembled WGS sequence"/>
</dbReference>
<organism evidence="2 3">
    <name type="scientific">Meloidogyne graminicola</name>
    <dbReference type="NCBI Taxonomy" id="189291"/>
    <lineage>
        <taxon>Eukaryota</taxon>
        <taxon>Metazoa</taxon>
        <taxon>Ecdysozoa</taxon>
        <taxon>Nematoda</taxon>
        <taxon>Chromadorea</taxon>
        <taxon>Rhabditida</taxon>
        <taxon>Tylenchina</taxon>
        <taxon>Tylenchomorpha</taxon>
        <taxon>Tylenchoidea</taxon>
        <taxon>Meloidogynidae</taxon>
        <taxon>Meloidogyninae</taxon>
        <taxon>Meloidogyne</taxon>
    </lineage>
</organism>
<accession>A0A8S9ZR52</accession>
<feature type="transmembrane region" description="Helical" evidence="1">
    <location>
        <begin position="142"/>
        <end position="171"/>
    </location>
</feature>
<evidence type="ECO:0008006" key="4">
    <source>
        <dbReference type="Google" id="ProtNLM"/>
    </source>
</evidence>
<feature type="transmembrane region" description="Helical" evidence="1">
    <location>
        <begin position="191"/>
        <end position="213"/>
    </location>
</feature>
<proteinExistence type="predicted"/>
<dbReference type="EMBL" id="JABEBT010000036">
    <property type="protein sequence ID" value="KAF7635890.1"/>
    <property type="molecule type" value="Genomic_DNA"/>
</dbReference>
<keyword evidence="1" id="KW-1133">Transmembrane helix</keyword>
<reference evidence="2" key="1">
    <citation type="journal article" date="2020" name="Ecol. Evol.">
        <title>Genome structure and content of the rice root-knot nematode (Meloidogyne graminicola).</title>
        <authorList>
            <person name="Phan N.T."/>
            <person name="Danchin E.G.J."/>
            <person name="Klopp C."/>
            <person name="Perfus-Barbeoch L."/>
            <person name="Kozlowski D.K."/>
            <person name="Koutsovoulos G.D."/>
            <person name="Lopez-Roques C."/>
            <person name="Bouchez O."/>
            <person name="Zahm M."/>
            <person name="Besnard G."/>
            <person name="Bellafiore S."/>
        </authorList>
    </citation>
    <scope>NUCLEOTIDE SEQUENCE</scope>
    <source>
        <strain evidence="2">VN-18</strain>
    </source>
</reference>
<evidence type="ECO:0000313" key="3">
    <source>
        <dbReference type="Proteomes" id="UP000605970"/>
    </source>
</evidence>
<dbReference type="AlphaFoldDB" id="A0A8S9ZR52"/>
<name>A0A8S9ZR52_9BILA</name>
<keyword evidence="1" id="KW-0812">Transmembrane</keyword>
<keyword evidence="1" id="KW-0472">Membrane</keyword>